<reference evidence="1" key="1">
    <citation type="submission" date="2022-08" db="EMBL/GenBank/DDBJ databases">
        <title>Genome Sequence of Lecanicillium fungicola.</title>
        <authorList>
            <person name="Buettner E."/>
        </authorList>
    </citation>
    <scope>NUCLEOTIDE SEQUENCE</scope>
    <source>
        <strain evidence="1">Babe33</strain>
    </source>
</reference>
<protein>
    <submittedName>
        <fullName evidence="1">Uncharacterized protein</fullName>
    </submittedName>
</protein>
<dbReference type="Proteomes" id="UP001143910">
    <property type="component" value="Unassembled WGS sequence"/>
</dbReference>
<keyword evidence="2" id="KW-1185">Reference proteome</keyword>
<comment type="caution">
    <text evidence="1">The sequence shown here is derived from an EMBL/GenBank/DDBJ whole genome shotgun (WGS) entry which is preliminary data.</text>
</comment>
<organism evidence="1 2">
    <name type="scientific">Zarea fungicola</name>
    <dbReference type="NCBI Taxonomy" id="93591"/>
    <lineage>
        <taxon>Eukaryota</taxon>
        <taxon>Fungi</taxon>
        <taxon>Dikarya</taxon>
        <taxon>Ascomycota</taxon>
        <taxon>Pezizomycotina</taxon>
        <taxon>Sordariomycetes</taxon>
        <taxon>Hypocreomycetidae</taxon>
        <taxon>Hypocreales</taxon>
        <taxon>Cordycipitaceae</taxon>
        <taxon>Zarea</taxon>
    </lineage>
</organism>
<dbReference type="EMBL" id="JANJQO010000613">
    <property type="protein sequence ID" value="KAJ2976170.1"/>
    <property type="molecule type" value="Genomic_DNA"/>
</dbReference>
<proteinExistence type="predicted"/>
<accession>A0ACC1NA59</accession>
<sequence>MASFKSIAIVGATGNVGEAVLPALLKASFETTVITRSTSNATFPTGVRVVKTEYTLEHLTEALRGQDAVVCLISASALDLESVIVDSAAAAGVKWFIPSEFGHDTTDKRLLSLLPVLERKTRITAQLDSKAAEGLHWTAIVTGLFLDWGLARGIFEFDIAKRTARIWDDGNTKFRTTNTDDIATAVVTLLSDPVVREKVKNSHVHISTVNTTQNDILAELEKATAAKFTISKVTSSSVKESALKKLQAGDLTAILPLLQYIAWGEDGYSQWDAKAGHGNALLLTGPKRTLQETVADVVKQSSLGGTKV</sequence>
<evidence type="ECO:0000313" key="1">
    <source>
        <dbReference type="EMBL" id="KAJ2976170.1"/>
    </source>
</evidence>
<evidence type="ECO:0000313" key="2">
    <source>
        <dbReference type="Proteomes" id="UP001143910"/>
    </source>
</evidence>
<name>A0ACC1NA59_9HYPO</name>
<gene>
    <name evidence="1" type="ORF">NQ176_g5105</name>
</gene>